<dbReference type="AlphaFoldDB" id="A0A3E0HQ57"/>
<evidence type="ECO:0008006" key="3">
    <source>
        <dbReference type="Google" id="ProtNLM"/>
    </source>
</evidence>
<proteinExistence type="predicted"/>
<evidence type="ECO:0000313" key="1">
    <source>
        <dbReference type="EMBL" id="REH48366.1"/>
    </source>
</evidence>
<protein>
    <recommendedName>
        <fullName evidence="3">Regulator component</fullName>
    </recommendedName>
</protein>
<dbReference type="RefSeq" id="WP_116175142.1">
    <property type="nucleotide sequence ID" value="NZ_CP144375.1"/>
</dbReference>
<sequence length="187" mass="20710">MTEAAAWAPFHRCPPAPTAEADTVRRQRWLREIADRYATMRRFSVAGLCEVISAQRGRPLHVHPLAVPASAGLNACGMWIATDVADHVFVEHRTSRFHQEHIILHEIGHMLCDHVTDDLPPALTDALRDGQVDPGLARQVLARTSYTTGQERDAEMVASLILERVARRRARADAGPLGRMLGINDGD</sequence>
<name>A0A3E0HQ57_9PSEU</name>
<reference evidence="1 2" key="1">
    <citation type="submission" date="2018-08" db="EMBL/GenBank/DDBJ databases">
        <title>Genomic Encyclopedia of Archaeal and Bacterial Type Strains, Phase II (KMG-II): from individual species to whole genera.</title>
        <authorList>
            <person name="Goeker M."/>
        </authorList>
    </citation>
    <scope>NUCLEOTIDE SEQUENCE [LARGE SCALE GENOMIC DNA]</scope>
    <source>
        <strain evidence="1 2">DSM 45791</strain>
    </source>
</reference>
<organism evidence="1 2">
    <name type="scientific">Kutzneria buriramensis</name>
    <dbReference type="NCBI Taxonomy" id="1045776"/>
    <lineage>
        <taxon>Bacteria</taxon>
        <taxon>Bacillati</taxon>
        <taxon>Actinomycetota</taxon>
        <taxon>Actinomycetes</taxon>
        <taxon>Pseudonocardiales</taxon>
        <taxon>Pseudonocardiaceae</taxon>
        <taxon>Kutzneria</taxon>
    </lineage>
</organism>
<keyword evidence="2" id="KW-1185">Reference proteome</keyword>
<accession>A0A3E0HQ57</accession>
<comment type="caution">
    <text evidence="1">The sequence shown here is derived from an EMBL/GenBank/DDBJ whole genome shotgun (WGS) entry which is preliminary data.</text>
</comment>
<dbReference type="Proteomes" id="UP000256269">
    <property type="component" value="Unassembled WGS sequence"/>
</dbReference>
<gene>
    <name evidence="1" type="ORF">BCF44_105224</name>
</gene>
<dbReference type="OrthoDB" id="4144896at2"/>
<dbReference type="EMBL" id="QUNO01000005">
    <property type="protein sequence ID" value="REH48366.1"/>
    <property type="molecule type" value="Genomic_DNA"/>
</dbReference>
<evidence type="ECO:0000313" key="2">
    <source>
        <dbReference type="Proteomes" id="UP000256269"/>
    </source>
</evidence>